<comment type="caution">
    <text evidence="2">The sequence shown here is derived from an EMBL/GenBank/DDBJ whole genome shotgun (WGS) entry which is preliminary data.</text>
</comment>
<evidence type="ECO:0000313" key="3">
    <source>
        <dbReference type="Proteomes" id="UP001500620"/>
    </source>
</evidence>
<proteinExistence type="predicted"/>
<feature type="region of interest" description="Disordered" evidence="1">
    <location>
        <begin position="100"/>
        <end position="131"/>
    </location>
</feature>
<organism evidence="2 3">
    <name type="scientific">Dactylosporangium darangshiense</name>
    <dbReference type="NCBI Taxonomy" id="579108"/>
    <lineage>
        <taxon>Bacteria</taxon>
        <taxon>Bacillati</taxon>
        <taxon>Actinomycetota</taxon>
        <taxon>Actinomycetes</taxon>
        <taxon>Micromonosporales</taxon>
        <taxon>Micromonosporaceae</taxon>
        <taxon>Dactylosporangium</taxon>
    </lineage>
</organism>
<dbReference type="EMBL" id="BAABAT010000090">
    <property type="protein sequence ID" value="GAA4264025.1"/>
    <property type="molecule type" value="Genomic_DNA"/>
</dbReference>
<feature type="compositionally biased region" description="Basic and acidic residues" evidence="1">
    <location>
        <begin position="61"/>
        <end position="74"/>
    </location>
</feature>
<evidence type="ECO:0000313" key="2">
    <source>
        <dbReference type="EMBL" id="GAA4264025.1"/>
    </source>
</evidence>
<keyword evidence="3" id="KW-1185">Reference proteome</keyword>
<reference evidence="3" key="1">
    <citation type="journal article" date="2019" name="Int. J. Syst. Evol. Microbiol.">
        <title>The Global Catalogue of Microorganisms (GCM) 10K type strain sequencing project: providing services to taxonomists for standard genome sequencing and annotation.</title>
        <authorList>
            <consortium name="The Broad Institute Genomics Platform"/>
            <consortium name="The Broad Institute Genome Sequencing Center for Infectious Disease"/>
            <person name="Wu L."/>
            <person name="Ma J."/>
        </authorList>
    </citation>
    <scope>NUCLEOTIDE SEQUENCE [LARGE SCALE GENOMIC DNA]</scope>
    <source>
        <strain evidence="3">JCM 17441</strain>
    </source>
</reference>
<name>A0ABP8DVI3_9ACTN</name>
<sequence length="131" mass="14535">MVRFDRVVGVALSVVPRRWNQFVEHGRVHRCRVGDDLARRHLQRGQRSAEEPTGRSSVAAGRDEHRLSDDEGRRLQQIARRGTGSPIRLRRAMVIMASASGNTVPAIARPVQGDEDADPNGSYRERDGAAS</sequence>
<feature type="region of interest" description="Disordered" evidence="1">
    <location>
        <begin position="42"/>
        <end position="84"/>
    </location>
</feature>
<gene>
    <name evidence="2" type="ORF">GCM10022255_113880</name>
</gene>
<evidence type="ECO:0000256" key="1">
    <source>
        <dbReference type="SAM" id="MobiDB-lite"/>
    </source>
</evidence>
<dbReference type="Proteomes" id="UP001500620">
    <property type="component" value="Unassembled WGS sequence"/>
</dbReference>
<protein>
    <recommendedName>
        <fullName evidence="4">Transposase</fullName>
    </recommendedName>
</protein>
<accession>A0ABP8DVI3</accession>
<evidence type="ECO:0008006" key="4">
    <source>
        <dbReference type="Google" id="ProtNLM"/>
    </source>
</evidence>